<protein>
    <submittedName>
        <fullName evidence="3">Uncharacterized protein</fullName>
    </submittedName>
</protein>
<comment type="caution">
    <text evidence="3">The sequence shown here is derived from an EMBL/GenBank/DDBJ whole genome shotgun (WGS) entry which is preliminary data.</text>
</comment>
<feature type="compositionally biased region" description="Basic and acidic residues" evidence="2">
    <location>
        <begin position="569"/>
        <end position="597"/>
    </location>
</feature>
<evidence type="ECO:0000313" key="4">
    <source>
        <dbReference type="Proteomes" id="UP000693970"/>
    </source>
</evidence>
<feature type="region of interest" description="Disordered" evidence="2">
    <location>
        <begin position="562"/>
        <end position="614"/>
    </location>
</feature>
<sequence>MDEEASFLSSLIQGVVTLPKSTFPRVLNDNHQNNNGQSPYLVNADGDAYDPYSLAWRYLGMYIDCDIDEHSQSNSNGGKDKRQLQNSNQRRGLSSGDSCSRKLLWAAYHDPQYSDGQVGEYQFYDWRNKKWDTSTCQTKRCARMNCHTKQTHFQLVGVFKEADGLGDWAEQLIKHEGYCVWNDAEANVATEAEDEQRNSHSGDGGNSEYFDFMYKDQNNWAQGCTAMYLTDSYGNALWGDMRPLPEGNITDGLYLDDKCTQEASMTFGQYIVKFYTQYYYDQEMGEEVATQWKENVAQWNSMMQDFKICQPCRAYSKTPNFNGDDRQQFRFLNEENNDGGGDDELWGYNCYDYAGYQNCNQCYKFETKTDLEPASTEDLERASGQGTILAVVVDGKIYGKPGIAWYEYDEDPPKTTILIVVLLAILGFIILSTRKCNCISTIVKRVRSCQFHRNLRKALFEDEVDGDKKDKSEEQLKAESNQISEKCKYIISTIVKRVRSCRFHRNLRKALFKVDVDGDKKDKTKEELKAELNKKSEIIEQQQEEMERLRLEMDQELSILAMEGQNPRSIRDHINQEPKMDDEWIPMEDKFEDKPTDDVVAQTDSSSDSEEGSV</sequence>
<proteinExistence type="predicted"/>
<evidence type="ECO:0000256" key="1">
    <source>
        <dbReference type="SAM" id="Coils"/>
    </source>
</evidence>
<name>A0A9K3KTB8_9STRA</name>
<keyword evidence="1" id="KW-0175">Coiled coil</keyword>
<feature type="coiled-coil region" evidence="1">
    <location>
        <begin position="521"/>
        <end position="559"/>
    </location>
</feature>
<reference evidence="3" key="2">
    <citation type="submission" date="2021-04" db="EMBL/GenBank/DDBJ databases">
        <authorList>
            <person name="Podell S."/>
        </authorList>
    </citation>
    <scope>NUCLEOTIDE SEQUENCE</scope>
    <source>
        <strain evidence="3">Hildebrandi</strain>
    </source>
</reference>
<feature type="region of interest" description="Disordered" evidence="2">
    <location>
        <begin position="72"/>
        <end position="97"/>
    </location>
</feature>
<dbReference type="EMBL" id="JAGRRH010000019">
    <property type="protein sequence ID" value="KAG7349583.1"/>
    <property type="molecule type" value="Genomic_DNA"/>
</dbReference>
<dbReference type="OrthoDB" id="48045at2759"/>
<feature type="compositionally biased region" description="Polar residues" evidence="2">
    <location>
        <begin position="84"/>
        <end position="97"/>
    </location>
</feature>
<evidence type="ECO:0000256" key="2">
    <source>
        <dbReference type="SAM" id="MobiDB-lite"/>
    </source>
</evidence>
<keyword evidence="4" id="KW-1185">Reference proteome</keyword>
<dbReference type="Proteomes" id="UP000693970">
    <property type="component" value="Unassembled WGS sequence"/>
</dbReference>
<accession>A0A9K3KTB8</accession>
<gene>
    <name evidence="3" type="ORF">IV203_012180</name>
</gene>
<reference evidence="3" key="1">
    <citation type="journal article" date="2021" name="Sci. Rep.">
        <title>Diploid genomic architecture of Nitzschia inconspicua, an elite biomass production diatom.</title>
        <authorList>
            <person name="Oliver A."/>
            <person name="Podell S."/>
            <person name="Pinowska A."/>
            <person name="Traller J.C."/>
            <person name="Smith S.R."/>
            <person name="McClure R."/>
            <person name="Beliaev A."/>
            <person name="Bohutskyi P."/>
            <person name="Hill E.A."/>
            <person name="Rabines A."/>
            <person name="Zheng H."/>
            <person name="Allen L.Z."/>
            <person name="Kuo A."/>
            <person name="Grigoriev I.V."/>
            <person name="Allen A.E."/>
            <person name="Hazlebeck D."/>
            <person name="Allen E.E."/>
        </authorList>
    </citation>
    <scope>NUCLEOTIDE SEQUENCE</scope>
    <source>
        <strain evidence="3">Hildebrandi</strain>
    </source>
</reference>
<organism evidence="3 4">
    <name type="scientific">Nitzschia inconspicua</name>
    <dbReference type="NCBI Taxonomy" id="303405"/>
    <lineage>
        <taxon>Eukaryota</taxon>
        <taxon>Sar</taxon>
        <taxon>Stramenopiles</taxon>
        <taxon>Ochrophyta</taxon>
        <taxon>Bacillariophyta</taxon>
        <taxon>Bacillariophyceae</taxon>
        <taxon>Bacillariophycidae</taxon>
        <taxon>Bacillariales</taxon>
        <taxon>Bacillariaceae</taxon>
        <taxon>Nitzschia</taxon>
    </lineage>
</organism>
<dbReference type="AlphaFoldDB" id="A0A9K3KTB8"/>
<evidence type="ECO:0000313" key="3">
    <source>
        <dbReference type="EMBL" id="KAG7349583.1"/>
    </source>
</evidence>